<dbReference type="Proteomes" id="UP001180020">
    <property type="component" value="Unassembled WGS sequence"/>
</dbReference>
<evidence type="ECO:0000256" key="4">
    <source>
        <dbReference type="ARBA" id="ARBA00022692"/>
    </source>
</evidence>
<evidence type="ECO:0000313" key="10">
    <source>
        <dbReference type="Proteomes" id="UP001180020"/>
    </source>
</evidence>
<feature type="transmembrane region" description="Helical" evidence="7">
    <location>
        <begin position="73"/>
        <end position="91"/>
    </location>
</feature>
<keyword evidence="4 7" id="KW-0812">Transmembrane</keyword>
<dbReference type="GO" id="GO:0005783">
    <property type="term" value="C:endoplasmic reticulum"/>
    <property type="evidence" value="ECO:0007669"/>
    <property type="project" value="UniProtKB-ARBA"/>
</dbReference>
<keyword evidence="7" id="KW-0813">Transport</keyword>
<dbReference type="InterPro" id="IPR004895">
    <property type="entry name" value="Prenylated_rab_accept_PRA1"/>
</dbReference>
<feature type="region of interest" description="Disordered" evidence="8">
    <location>
        <begin position="1"/>
        <end position="20"/>
    </location>
</feature>
<keyword evidence="10" id="KW-1185">Reference proteome</keyword>
<dbReference type="PANTHER" id="PTHR19317">
    <property type="entry name" value="PRENYLATED RAB ACCEPTOR 1-RELATED"/>
    <property type="match status" value="1"/>
</dbReference>
<gene>
    <name evidence="9" type="primary">PRA1E</name>
    <name evidence="9" type="ORF">QJS10_CPB15g01940</name>
</gene>
<proteinExistence type="inferred from homology"/>
<sequence>MYGSIPSAPPPPTSVPSTSTTTSNFVSLAKSRGRAFLAVRRPWRELLGDLPLSFSRPYTRHDASDRIRRNLSYFRVNYTLIVLVVVFLGLLWHPISMIVFLAVFVAWFFLYFFRDEPLVVFHRTVDDRVVLAALGLVTVVALVLTHVGLNVLVSLIIAAVFVIGHAAFRSTEDLFLDESEAAEGGLMSVVGGNGSYGRF</sequence>
<protein>
    <recommendedName>
        <fullName evidence="7">PRA1 family protein</fullName>
    </recommendedName>
</protein>
<keyword evidence="6 7" id="KW-0472">Membrane</keyword>
<comment type="caution">
    <text evidence="9">The sequence shown here is derived from an EMBL/GenBank/DDBJ whole genome shotgun (WGS) entry which is preliminary data.</text>
</comment>
<dbReference type="EMBL" id="JAUJYO010000015">
    <property type="protein sequence ID" value="KAK1295637.1"/>
    <property type="molecule type" value="Genomic_DNA"/>
</dbReference>
<name>A0AAV9D454_ACOCL</name>
<dbReference type="Pfam" id="PF03208">
    <property type="entry name" value="PRA1"/>
    <property type="match status" value="1"/>
</dbReference>
<reference evidence="9" key="2">
    <citation type="submission" date="2023-06" db="EMBL/GenBank/DDBJ databases">
        <authorList>
            <person name="Ma L."/>
            <person name="Liu K.-W."/>
            <person name="Li Z."/>
            <person name="Hsiao Y.-Y."/>
            <person name="Qi Y."/>
            <person name="Fu T."/>
            <person name="Tang G."/>
            <person name="Zhang D."/>
            <person name="Sun W.-H."/>
            <person name="Liu D.-K."/>
            <person name="Li Y."/>
            <person name="Chen G.-Z."/>
            <person name="Liu X.-D."/>
            <person name="Liao X.-Y."/>
            <person name="Jiang Y.-T."/>
            <person name="Yu X."/>
            <person name="Hao Y."/>
            <person name="Huang J."/>
            <person name="Zhao X.-W."/>
            <person name="Ke S."/>
            <person name="Chen Y.-Y."/>
            <person name="Wu W.-L."/>
            <person name="Hsu J.-L."/>
            <person name="Lin Y.-F."/>
            <person name="Huang M.-D."/>
            <person name="Li C.-Y."/>
            <person name="Huang L."/>
            <person name="Wang Z.-W."/>
            <person name="Zhao X."/>
            <person name="Zhong W.-Y."/>
            <person name="Peng D.-H."/>
            <person name="Ahmad S."/>
            <person name="Lan S."/>
            <person name="Zhang J.-S."/>
            <person name="Tsai W.-C."/>
            <person name="Van De Peer Y."/>
            <person name="Liu Z.-J."/>
        </authorList>
    </citation>
    <scope>NUCLEOTIDE SEQUENCE</scope>
    <source>
        <strain evidence="9">CP</strain>
        <tissue evidence="9">Leaves</tissue>
    </source>
</reference>
<dbReference type="GO" id="GO:0016192">
    <property type="term" value="P:vesicle-mediated transport"/>
    <property type="evidence" value="ECO:0007669"/>
    <property type="project" value="TreeGrafter"/>
</dbReference>
<evidence type="ECO:0000256" key="3">
    <source>
        <dbReference type="ARBA" id="ARBA00006483"/>
    </source>
</evidence>
<comment type="similarity">
    <text evidence="3 7">Belongs to the PRA1 family.</text>
</comment>
<accession>A0AAV9D454</accession>
<evidence type="ECO:0000256" key="2">
    <source>
        <dbReference type="ARBA" id="ARBA00004141"/>
    </source>
</evidence>
<keyword evidence="5 7" id="KW-1133">Transmembrane helix</keyword>
<evidence type="ECO:0000256" key="5">
    <source>
        <dbReference type="ARBA" id="ARBA00022989"/>
    </source>
</evidence>
<evidence type="ECO:0000256" key="1">
    <source>
        <dbReference type="ARBA" id="ARBA00002501"/>
    </source>
</evidence>
<evidence type="ECO:0000313" key="9">
    <source>
        <dbReference type="EMBL" id="KAK1295637.1"/>
    </source>
</evidence>
<feature type="transmembrane region" description="Helical" evidence="7">
    <location>
        <begin position="125"/>
        <end position="145"/>
    </location>
</feature>
<dbReference type="PANTHER" id="PTHR19317:SF84">
    <property type="entry name" value="PRA1 FAMILY PROTEIN"/>
    <property type="match status" value="1"/>
</dbReference>
<organism evidence="9 10">
    <name type="scientific">Acorus calamus</name>
    <name type="common">Sweet flag</name>
    <dbReference type="NCBI Taxonomy" id="4465"/>
    <lineage>
        <taxon>Eukaryota</taxon>
        <taxon>Viridiplantae</taxon>
        <taxon>Streptophyta</taxon>
        <taxon>Embryophyta</taxon>
        <taxon>Tracheophyta</taxon>
        <taxon>Spermatophyta</taxon>
        <taxon>Magnoliopsida</taxon>
        <taxon>Liliopsida</taxon>
        <taxon>Acoraceae</taxon>
        <taxon>Acorus</taxon>
    </lineage>
</organism>
<reference evidence="9" key="1">
    <citation type="journal article" date="2023" name="Nat. Commun.">
        <title>Diploid and tetraploid genomes of Acorus and the evolution of monocots.</title>
        <authorList>
            <person name="Ma L."/>
            <person name="Liu K.W."/>
            <person name="Li Z."/>
            <person name="Hsiao Y.Y."/>
            <person name="Qi Y."/>
            <person name="Fu T."/>
            <person name="Tang G.D."/>
            <person name="Zhang D."/>
            <person name="Sun W.H."/>
            <person name="Liu D.K."/>
            <person name="Li Y."/>
            <person name="Chen G.Z."/>
            <person name="Liu X.D."/>
            <person name="Liao X.Y."/>
            <person name="Jiang Y.T."/>
            <person name="Yu X."/>
            <person name="Hao Y."/>
            <person name="Huang J."/>
            <person name="Zhao X.W."/>
            <person name="Ke S."/>
            <person name="Chen Y.Y."/>
            <person name="Wu W.L."/>
            <person name="Hsu J.L."/>
            <person name="Lin Y.F."/>
            <person name="Huang M.D."/>
            <person name="Li C.Y."/>
            <person name="Huang L."/>
            <person name="Wang Z.W."/>
            <person name="Zhao X."/>
            <person name="Zhong W.Y."/>
            <person name="Peng D.H."/>
            <person name="Ahmad S."/>
            <person name="Lan S."/>
            <person name="Zhang J.S."/>
            <person name="Tsai W.C."/>
            <person name="Van de Peer Y."/>
            <person name="Liu Z.J."/>
        </authorList>
    </citation>
    <scope>NUCLEOTIDE SEQUENCE</scope>
    <source>
        <strain evidence="9">CP</strain>
    </source>
</reference>
<evidence type="ECO:0000256" key="7">
    <source>
        <dbReference type="RuleBase" id="RU363107"/>
    </source>
</evidence>
<comment type="function">
    <text evidence="1 7">May be involved in both secretory and endocytic intracellular trafficking in the endosomal/prevacuolar compartments.</text>
</comment>
<dbReference type="GO" id="GO:0016020">
    <property type="term" value="C:membrane"/>
    <property type="evidence" value="ECO:0007669"/>
    <property type="project" value="UniProtKB-SubCell"/>
</dbReference>
<evidence type="ECO:0000256" key="8">
    <source>
        <dbReference type="SAM" id="MobiDB-lite"/>
    </source>
</evidence>
<dbReference type="GO" id="GO:0005794">
    <property type="term" value="C:Golgi apparatus"/>
    <property type="evidence" value="ECO:0007669"/>
    <property type="project" value="TreeGrafter"/>
</dbReference>
<dbReference type="AlphaFoldDB" id="A0AAV9D454"/>
<evidence type="ECO:0000256" key="6">
    <source>
        <dbReference type="ARBA" id="ARBA00023136"/>
    </source>
</evidence>
<comment type="subcellular location">
    <subcellularLocation>
        <location evidence="2 7">Membrane</location>
        <topology evidence="2 7">Multi-pass membrane protein</topology>
    </subcellularLocation>
</comment>